<dbReference type="GO" id="GO:0004953">
    <property type="term" value="F:icosanoid receptor activity"/>
    <property type="evidence" value="ECO:0007669"/>
    <property type="project" value="UniProtKB-ARBA"/>
</dbReference>
<organism evidence="15 16">
    <name type="scientific">Aldrovandia affinis</name>
    <dbReference type="NCBI Taxonomy" id="143900"/>
    <lineage>
        <taxon>Eukaryota</taxon>
        <taxon>Metazoa</taxon>
        <taxon>Chordata</taxon>
        <taxon>Craniata</taxon>
        <taxon>Vertebrata</taxon>
        <taxon>Euteleostomi</taxon>
        <taxon>Actinopterygii</taxon>
        <taxon>Neopterygii</taxon>
        <taxon>Teleostei</taxon>
        <taxon>Notacanthiformes</taxon>
        <taxon>Halosauridae</taxon>
        <taxon>Aldrovandia</taxon>
    </lineage>
</organism>
<evidence type="ECO:0000259" key="14">
    <source>
        <dbReference type="PROSITE" id="PS50262"/>
    </source>
</evidence>
<dbReference type="Proteomes" id="UP001221898">
    <property type="component" value="Unassembled WGS sequence"/>
</dbReference>
<feature type="transmembrane region" description="Helical" evidence="13">
    <location>
        <begin position="174"/>
        <end position="199"/>
    </location>
</feature>
<dbReference type="GO" id="GO:0007204">
    <property type="term" value="P:positive regulation of cytosolic calcium ion concentration"/>
    <property type="evidence" value="ECO:0007669"/>
    <property type="project" value="TreeGrafter"/>
</dbReference>
<keyword evidence="4 13" id="KW-0812">Transmembrane</keyword>
<dbReference type="Pfam" id="PF00001">
    <property type="entry name" value="7tm_1"/>
    <property type="match status" value="2"/>
</dbReference>
<evidence type="ECO:0000256" key="2">
    <source>
        <dbReference type="ARBA" id="ARBA00022475"/>
    </source>
</evidence>
<evidence type="ECO:0000256" key="1">
    <source>
        <dbReference type="ARBA" id="ARBA00004651"/>
    </source>
</evidence>
<keyword evidence="3" id="KW-0597">Phosphoprotein</keyword>
<evidence type="ECO:0000256" key="10">
    <source>
        <dbReference type="ARBA" id="ARBA00023224"/>
    </source>
</evidence>
<dbReference type="SUPFAM" id="SSF81321">
    <property type="entry name" value="Family A G protein-coupled receptor-like"/>
    <property type="match status" value="1"/>
</dbReference>
<feature type="transmembrane region" description="Helical" evidence="13">
    <location>
        <begin position="261"/>
        <end position="288"/>
    </location>
</feature>
<comment type="subcellular location">
    <subcellularLocation>
        <location evidence="1">Cell membrane</location>
        <topology evidence="1">Multi-pass membrane protein</topology>
    </subcellularLocation>
</comment>
<dbReference type="GO" id="GO:0004875">
    <property type="term" value="F:complement receptor activity"/>
    <property type="evidence" value="ECO:0007669"/>
    <property type="project" value="TreeGrafter"/>
</dbReference>
<feature type="compositionally biased region" description="Polar residues" evidence="12">
    <location>
        <begin position="373"/>
        <end position="392"/>
    </location>
</feature>
<keyword evidence="10" id="KW-0807">Transducer</keyword>
<dbReference type="GO" id="GO:0005886">
    <property type="term" value="C:plasma membrane"/>
    <property type="evidence" value="ECO:0007669"/>
    <property type="project" value="UniProtKB-SubCell"/>
</dbReference>
<dbReference type="InterPro" id="IPR000826">
    <property type="entry name" value="Formyl_rcpt-rel"/>
</dbReference>
<dbReference type="EMBL" id="JAINUG010000619">
    <property type="protein sequence ID" value="KAJ8366260.1"/>
    <property type="molecule type" value="Genomic_DNA"/>
</dbReference>
<evidence type="ECO:0000256" key="12">
    <source>
        <dbReference type="SAM" id="MobiDB-lite"/>
    </source>
</evidence>
<feature type="transmembrane region" description="Helical" evidence="13">
    <location>
        <begin position="308"/>
        <end position="328"/>
    </location>
</feature>
<evidence type="ECO:0000256" key="9">
    <source>
        <dbReference type="ARBA" id="ARBA00023180"/>
    </source>
</evidence>
<evidence type="ECO:0000256" key="5">
    <source>
        <dbReference type="ARBA" id="ARBA00022989"/>
    </source>
</evidence>
<gene>
    <name evidence="15" type="ORF">AAFF_G00363410</name>
</gene>
<dbReference type="InterPro" id="IPR000276">
    <property type="entry name" value="GPCR_Rhodpsn"/>
</dbReference>
<evidence type="ECO:0000256" key="8">
    <source>
        <dbReference type="ARBA" id="ARBA00023170"/>
    </source>
</evidence>
<feature type="transmembrane region" description="Helical" evidence="13">
    <location>
        <begin position="138"/>
        <end position="162"/>
    </location>
</feature>
<dbReference type="PROSITE" id="PS50262">
    <property type="entry name" value="G_PROTEIN_RECEP_F1_2"/>
    <property type="match status" value="1"/>
</dbReference>
<comment type="caution">
    <text evidence="15">The sequence shown here is derived from an EMBL/GenBank/DDBJ whole genome shotgun (WGS) entry which is preliminary data.</text>
</comment>
<feature type="transmembrane region" description="Helical" evidence="13">
    <location>
        <begin position="101"/>
        <end position="126"/>
    </location>
</feature>
<evidence type="ECO:0000256" key="6">
    <source>
        <dbReference type="ARBA" id="ARBA00023040"/>
    </source>
</evidence>
<evidence type="ECO:0000256" key="13">
    <source>
        <dbReference type="SAM" id="Phobius"/>
    </source>
</evidence>
<evidence type="ECO:0000256" key="4">
    <source>
        <dbReference type="ARBA" id="ARBA00022692"/>
    </source>
</evidence>
<keyword evidence="8" id="KW-0675">Receptor</keyword>
<dbReference type="GO" id="GO:0007200">
    <property type="term" value="P:phospholipase C-activating G protein-coupled receptor signaling pathway"/>
    <property type="evidence" value="ECO:0007669"/>
    <property type="project" value="TreeGrafter"/>
</dbReference>
<dbReference type="AlphaFoldDB" id="A0AAD7VYM7"/>
<reference evidence="15" key="1">
    <citation type="journal article" date="2023" name="Science">
        <title>Genome structures resolve the early diversification of teleost fishes.</title>
        <authorList>
            <person name="Parey E."/>
            <person name="Louis A."/>
            <person name="Montfort J."/>
            <person name="Bouchez O."/>
            <person name="Roques C."/>
            <person name="Iampietro C."/>
            <person name="Lluch J."/>
            <person name="Castinel A."/>
            <person name="Donnadieu C."/>
            <person name="Desvignes T."/>
            <person name="Floi Bucao C."/>
            <person name="Jouanno E."/>
            <person name="Wen M."/>
            <person name="Mejri S."/>
            <person name="Dirks R."/>
            <person name="Jansen H."/>
            <person name="Henkel C."/>
            <person name="Chen W.J."/>
            <person name="Zahm M."/>
            <person name="Cabau C."/>
            <person name="Klopp C."/>
            <person name="Thompson A.W."/>
            <person name="Robinson-Rechavi M."/>
            <person name="Braasch I."/>
            <person name="Lecointre G."/>
            <person name="Bobe J."/>
            <person name="Postlethwait J.H."/>
            <person name="Berthelot C."/>
            <person name="Roest Crollius H."/>
            <person name="Guiguen Y."/>
        </authorList>
    </citation>
    <scope>NUCLEOTIDE SEQUENCE</scope>
    <source>
        <strain evidence="15">NC1722</strain>
    </source>
</reference>
<protein>
    <recommendedName>
        <fullName evidence="14">G-protein coupled receptors family 1 profile domain-containing protein</fullName>
    </recommendedName>
</protein>
<evidence type="ECO:0000313" key="16">
    <source>
        <dbReference type="Proteomes" id="UP001221898"/>
    </source>
</evidence>
<keyword evidence="7 13" id="KW-0472">Membrane</keyword>
<dbReference type="Gene3D" id="1.20.1070.10">
    <property type="entry name" value="Rhodopsin 7-helix transmembrane proteins"/>
    <property type="match status" value="2"/>
</dbReference>
<dbReference type="PRINTS" id="PR00237">
    <property type="entry name" value="GPCRRHODOPSN"/>
</dbReference>
<keyword evidence="5 13" id="KW-1133">Transmembrane helix</keyword>
<dbReference type="InterPro" id="IPR017452">
    <property type="entry name" value="GPCR_Rhodpsn_7TM"/>
</dbReference>
<feature type="region of interest" description="Disordered" evidence="12">
    <location>
        <begin position="355"/>
        <end position="392"/>
    </location>
</feature>
<evidence type="ECO:0000313" key="15">
    <source>
        <dbReference type="EMBL" id="KAJ8366260.1"/>
    </source>
</evidence>
<dbReference type="GO" id="GO:0006954">
    <property type="term" value="P:inflammatory response"/>
    <property type="evidence" value="ECO:0007669"/>
    <property type="project" value="TreeGrafter"/>
</dbReference>
<feature type="transmembrane region" description="Helical" evidence="13">
    <location>
        <begin position="219"/>
        <end position="241"/>
    </location>
</feature>
<proteinExistence type="inferred from homology"/>
<comment type="similarity">
    <text evidence="11">Belongs to the chemokine-like receptor (CMKLR) family.</text>
</comment>
<feature type="domain" description="G-protein coupled receptors family 1 profile" evidence="14">
    <location>
        <begin position="117"/>
        <end position="325"/>
    </location>
</feature>
<keyword evidence="16" id="KW-1185">Reference proteome</keyword>
<evidence type="ECO:0000256" key="7">
    <source>
        <dbReference type="ARBA" id="ARBA00023136"/>
    </source>
</evidence>
<evidence type="ECO:0000256" key="3">
    <source>
        <dbReference type="ARBA" id="ARBA00022553"/>
    </source>
</evidence>
<keyword evidence="9" id="KW-0325">Glycoprotein</keyword>
<sequence length="392" mass="43202">MEFVAALPAEGLNASPFRILPCYNISTGTATTLALEQPQHYQLTTMAPNHTFPSFSSLLPSLSNSSPSSSSLSPFVTVLLNSTSVLSPEDKNVVSNNRSALLAAFILSLAFLLGVPGNLFIVWSILARARKRSVTTLLILNLACADGFLMALSVFFVVYLATQSWLFGSAMCKVLFYLCLANMYASILLITLLSLHRLVVVREARLCVISHTLPQQVVLQYSFETLVGFVLPYGVIICSYVRILRRLRKTRFQRRIRSEKLILLIIITFGLLWLPYHVINVIQVLAQLCQPSSSFKERLDHIWQSSRVVTSALAFISSCVNPVLYVFAGKAYMRQDGLAFMARLFEGMTPDAGIKRGHKVRGQTAGHKDAETESSASVALSPTTDRALNSGT</sequence>
<dbReference type="PANTHER" id="PTHR24225:SF72">
    <property type="entry name" value="G-PROTEIN COUPLED RECEPTORS FAMILY 1 PROFILE DOMAIN-CONTAINING PROTEIN-RELATED"/>
    <property type="match status" value="1"/>
</dbReference>
<name>A0AAD7VYM7_9TELE</name>
<evidence type="ECO:0000256" key="11">
    <source>
        <dbReference type="ARBA" id="ARBA00025736"/>
    </source>
</evidence>
<dbReference type="PANTHER" id="PTHR24225">
    <property type="entry name" value="CHEMOTACTIC RECEPTOR"/>
    <property type="match status" value="1"/>
</dbReference>
<keyword evidence="6" id="KW-0297">G-protein coupled receptor</keyword>
<keyword evidence="2" id="KW-1003">Cell membrane</keyword>
<accession>A0AAD7VYM7</accession>